<evidence type="ECO:0000256" key="1">
    <source>
        <dbReference type="ARBA" id="ARBA00007452"/>
    </source>
</evidence>
<dbReference type="GO" id="GO:0006310">
    <property type="term" value="P:DNA recombination"/>
    <property type="evidence" value="ECO:0007669"/>
    <property type="project" value="UniProtKB-UniRule"/>
</dbReference>
<dbReference type="InterPro" id="IPR012340">
    <property type="entry name" value="NA-bd_OB-fold"/>
</dbReference>
<dbReference type="NCBIfam" id="TIGR00613">
    <property type="entry name" value="reco"/>
    <property type="match status" value="1"/>
</dbReference>
<evidence type="ECO:0000313" key="9">
    <source>
        <dbReference type="EMBL" id="GAL81196.1"/>
    </source>
</evidence>
<dbReference type="InterPro" id="IPR022572">
    <property type="entry name" value="DNA_rep/recomb_RecO_N"/>
</dbReference>
<evidence type="ECO:0000256" key="5">
    <source>
        <dbReference type="ARBA" id="ARBA00023204"/>
    </source>
</evidence>
<evidence type="ECO:0000256" key="7">
    <source>
        <dbReference type="HAMAP-Rule" id="MF_00201"/>
    </source>
</evidence>
<dbReference type="SUPFAM" id="SSF57863">
    <property type="entry name" value="ArfGap/RecO-like zinc finger"/>
    <property type="match status" value="1"/>
</dbReference>
<dbReference type="InterPro" id="IPR042242">
    <property type="entry name" value="RecO_C"/>
</dbReference>
<name>A0A090WW30_9FLAO</name>
<dbReference type="EMBL" id="BBNU01000014">
    <property type="protein sequence ID" value="GAL81196.1"/>
    <property type="molecule type" value="Genomic_DNA"/>
</dbReference>
<dbReference type="InterPro" id="IPR003717">
    <property type="entry name" value="RecO"/>
</dbReference>
<organism evidence="9 10">
    <name type="scientific">Algibacter lectus</name>
    <dbReference type="NCBI Taxonomy" id="221126"/>
    <lineage>
        <taxon>Bacteria</taxon>
        <taxon>Pseudomonadati</taxon>
        <taxon>Bacteroidota</taxon>
        <taxon>Flavobacteriia</taxon>
        <taxon>Flavobacteriales</taxon>
        <taxon>Flavobacteriaceae</taxon>
        <taxon>Algibacter</taxon>
    </lineage>
</organism>
<keyword evidence="4 7" id="KW-0233">DNA recombination</keyword>
<dbReference type="AlphaFoldDB" id="A0A090WW30"/>
<accession>A0A090WW30</accession>
<dbReference type="Pfam" id="PF11967">
    <property type="entry name" value="RecO_N"/>
    <property type="match status" value="1"/>
</dbReference>
<keyword evidence="5 7" id="KW-0234">DNA repair</keyword>
<dbReference type="Gene3D" id="2.40.50.140">
    <property type="entry name" value="Nucleic acid-binding proteins"/>
    <property type="match status" value="1"/>
</dbReference>
<reference evidence="9" key="1">
    <citation type="journal article" date="2014" name="Genome Announc.">
        <title>Draft Genome Sequences of Marine Flavobacterium Algibacter lectus Strains SS8 and NR4.</title>
        <authorList>
            <person name="Takatani N."/>
            <person name="Nakanishi M."/>
            <person name="Meirelles P."/>
            <person name="Mino S."/>
            <person name="Suda W."/>
            <person name="Oshima K."/>
            <person name="Hattori M."/>
            <person name="Ohkuma M."/>
            <person name="Hosokawa M."/>
            <person name="Miyashita K."/>
            <person name="Thompson F.L."/>
            <person name="Niwa A."/>
            <person name="Sawabe T."/>
            <person name="Sawabe T."/>
        </authorList>
    </citation>
    <scope>NUCLEOTIDE SEQUENCE [LARGE SCALE GENOMIC DNA]</scope>
    <source>
        <strain evidence="9">JCM 19274</strain>
    </source>
</reference>
<evidence type="ECO:0000313" key="10">
    <source>
        <dbReference type="Proteomes" id="UP000029643"/>
    </source>
</evidence>
<keyword evidence="3 7" id="KW-0227">DNA damage</keyword>
<dbReference type="HAMAP" id="MF_00201">
    <property type="entry name" value="RecO"/>
    <property type="match status" value="1"/>
</dbReference>
<dbReference type="Pfam" id="PF02565">
    <property type="entry name" value="RecO_C"/>
    <property type="match status" value="1"/>
</dbReference>
<evidence type="ECO:0000259" key="8">
    <source>
        <dbReference type="Pfam" id="PF11967"/>
    </source>
</evidence>
<feature type="domain" description="DNA replication/recombination mediator RecO N-terminal" evidence="8">
    <location>
        <begin position="1"/>
        <end position="81"/>
    </location>
</feature>
<protein>
    <recommendedName>
        <fullName evidence="2 7">DNA repair protein RecO</fullName>
    </recommendedName>
    <alternativeName>
        <fullName evidence="6 7">Recombination protein O</fullName>
    </alternativeName>
</protein>
<dbReference type="GO" id="GO:0006302">
    <property type="term" value="P:double-strand break repair"/>
    <property type="evidence" value="ECO:0007669"/>
    <property type="project" value="TreeGrafter"/>
</dbReference>
<dbReference type="Gene3D" id="1.20.1440.120">
    <property type="entry name" value="Recombination protein O, C-terminal domain"/>
    <property type="match status" value="1"/>
</dbReference>
<dbReference type="GO" id="GO:0043590">
    <property type="term" value="C:bacterial nucleoid"/>
    <property type="evidence" value="ECO:0007669"/>
    <property type="project" value="TreeGrafter"/>
</dbReference>
<dbReference type="PANTHER" id="PTHR33991:SF1">
    <property type="entry name" value="DNA REPAIR PROTEIN RECO"/>
    <property type="match status" value="1"/>
</dbReference>
<evidence type="ECO:0000256" key="4">
    <source>
        <dbReference type="ARBA" id="ARBA00023172"/>
    </source>
</evidence>
<comment type="function">
    <text evidence="7">Involved in DNA repair and RecF pathway recombination.</text>
</comment>
<sequence>MLVKTNAIVLSKLKYRDNDLIVKCYTEELGVVSFLLRGVLKSKKGGGAKIAYFQLLSQLHITVNYKDSRSLQSLSEVRLNHLYSSLHTNVLKSAIVMFLSEVLSSALREEEQNETLFRYLETALLWLDEQSDYANFHLLFLLNLTKYLGFYPDSLDRELDHFNLIEGKFQVRQDIRNTIAGEDLNLLKKLLETTFNDLQNVKINGRQRQSFLNMILLYFELHLGGSFKTPKSLKFLIKFLVKHEVFLHYIFRSIYLCKLCSKRKSA</sequence>
<dbReference type="SUPFAM" id="SSF50249">
    <property type="entry name" value="Nucleic acid-binding proteins"/>
    <property type="match status" value="1"/>
</dbReference>
<dbReference type="PANTHER" id="PTHR33991">
    <property type="entry name" value="DNA REPAIR PROTEIN RECO"/>
    <property type="match status" value="1"/>
</dbReference>
<evidence type="ECO:0000256" key="3">
    <source>
        <dbReference type="ARBA" id="ARBA00022763"/>
    </source>
</evidence>
<gene>
    <name evidence="7" type="primary">recO</name>
    <name evidence="9" type="ORF">JCM19274_3940</name>
</gene>
<evidence type="ECO:0000256" key="2">
    <source>
        <dbReference type="ARBA" id="ARBA00021310"/>
    </source>
</evidence>
<dbReference type="Proteomes" id="UP000029643">
    <property type="component" value="Unassembled WGS sequence"/>
</dbReference>
<dbReference type="RefSeq" id="WP_042499517.1">
    <property type="nucleotide sequence ID" value="NZ_BBNU01000014.1"/>
</dbReference>
<dbReference type="STRING" id="221126.SAMN04489722_104240"/>
<dbReference type="InterPro" id="IPR037278">
    <property type="entry name" value="ARFGAP/RecO"/>
</dbReference>
<comment type="caution">
    <text evidence="9">The sequence shown here is derived from an EMBL/GenBank/DDBJ whole genome shotgun (WGS) entry which is preliminary data.</text>
</comment>
<proteinExistence type="inferred from homology"/>
<comment type="similarity">
    <text evidence="1 7">Belongs to the RecO family.</text>
</comment>
<evidence type="ECO:0000256" key="6">
    <source>
        <dbReference type="ARBA" id="ARBA00033409"/>
    </source>
</evidence>